<dbReference type="Proteomes" id="UP001218188">
    <property type="component" value="Unassembled WGS sequence"/>
</dbReference>
<gene>
    <name evidence="2" type="ORF">C8F04DRAFT_1280653</name>
</gene>
<name>A0AAD6RWR9_9AGAR</name>
<evidence type="ECO:0000313" key="3">
    <source>
        <dbReference type="Proteomes" id="UP001218188"/>
    </source>
</evidence>
<organism evidence="2 3">
    <name type="scientific">Mycena alexandri</name>
    <dbReference type="NCBI Taxonomy" id="1745969"/>
    <lineage>
        <taxon>Eukaryota</taxon>
        <taxon>Fungi</taxon>
        <taxon>Dikarya</taxon>
        <taxon>Basidiomycota</taxon>
        <taxon>Agaricomycotina</taxon>
        <taxon>Agaricomycetes</taxon>
        <taxon>Agaricomycetidae</taxon>
        <taxon>Agaricales</taxon>
        <taxon>Marasmiineae</taxon>
        <taxon>Mycenaceae</taxon>
        <taxon>Mycena</taxon>
    </lineage>
</organism>
<accession>A0AAD6RWR9</accession>
<protein>
    <submittedName>
        <fullName evidence="2">Uncharacterized protein</fullName>
    </submittedName>
</protein>
<dbReference type="EMBL" id="JARJCM010000465">
    <property type="protein sequence ID" value="KAJ7016753.1"/>
    <property type="molecule type" value="Genomic_DNA"/>
</dbReference>
<comment type="caution">
    <text evidence="2">The sequence shown here is derived from an EMBL/GenBank/DDBJ whole genome shotgun (WGS) entry which is preliminary data.</text>
</comment>
<evidence type="ECO:0000313" key="2">
    <source>
        <dbReference type="EMBL" id="KAJ7016753.1"/>
    </source>
</evidence>
<feature type="compositionally biased region" description="Basic and acidic residues" evidence="1">
    <location>
        <begin position="420"/>
        <end position="441"/>
    </location>
</feature>
<sequence>MPAVNSLLKVISTFRLGYNPQNPYPWRWTTPIVLCTFMILSALLAVINSKSTPVPLDQNSIILHVGDTVRLNDSDFKFTIIEAFDAVNRSLPVPSFSYYNNPFSDGCDITQMSVTLLWKIAENSTSTSPVTMTGVVTCRIPTLFTLTSSAEVCGASSGPQQDLCNLASDLIGVFAEWRFWGAASSLAQQEAPAVYSAGPPSSFTVTVRPCSSCNEPPEGQDTEASPTQFMTVGVELQDHQQMIGLQTAPNTTDVFTGLLSLIPAYFAPEAPLSALDAVFQNTFQSYYNIMRMELGVIFENQIYADPEIYNMSIVDIYVPTPDLTSSYRAANDSRRANASVLAEWRGTVNTFKHSDRVPLMLYLRPIPRSKPQGSAITSVFVSTFAMVSILWTTFNVVAGAIAGSSADKAPVPTALPDPEAGIRPESRHSERPDFLPEHRPSDTSSVVSEGEFKAQFLMLNGPTEDSVRMSGLLAEGLLVDIDEEV</sequence>
<feature type="region of interest" description="Disordered" evidence="1">
    <location>
        <begin position="407"/>
        <end position="446"/>
    </location>
</feature>
<keyword evidence="3" id="KW-1185">Reference proteome</keyword>
<dbReference type="AlphaFoldDB" id="A0AAD6RWR9"/>
<proteinExistence type="predicted"/>
<evidence type="ECO:0000256" key="1">
    <source>
        <dbReference type="SAM" id="MobiDB-lite"/>
    </source>
</evidence>
<reference evidence="2" key="1">
    <citation type="submission" date="2023-03" db="EMBL/GenBank/DDBJ databases">
        <title>Massive genome expansion in bonnet fungi (Mycena s.s.) driven by repeated elements and novel gene families across ecological guilds.</title>
        <authorList>
            <consortium name="Lawrence Berkeley National Laboratory"/>
            <person name="Harder C.B."/>
            <person name="Miyauchi S."/>
            <person name="Viragh M."/>
            <person name="Kuo A."/>
            <person name="Thoen E."/>
            <person name="Andreopoulos B."/>
            <person name="Lu D."/>
            <person name="Skrede I."/>
            <person name="Drula E."/>
            <person name="Henrissat B."/>
            <person name="Morin E."/>
            <person name="Kohler A."/>
            <person name="Barry K."/>
            <person name="LaButti K."/>
            <person name="Morin E."/>
            <person name="Salamov A."/>
            <person name="Lipzen A."/>
            <person name="Mereny Z."/>
            <person name="Hegedus B."/>
            <person name="Baldrian P."/>
            <person name="Stursova M."/>
            <person name="Weitz H."/>
            <person name="Taylor A."/>
            <person name="Grigoriev I.V."/>
            <person name="Nagy L.G."/>
            <person name="Martin F."/>
            <person name="Kauserud H."/>
        </authorList>
    </citation>
    <scope>NUCLEOTIDE SEQUENCE</scope>
    <source>
        <strain evidence="2">CBHHK200</strain>
    </source>
</reference>